<reference evidence="1" key="3">
    <citation type="submission" date="2023-05" db="EMBL/GenBank/DDBJ databases">
        <authorList>
            <person name="Smith C.H."/>
        </authorList>
    </citation>
    <scope>NUCLEOTIDE SEQUENCE</scope>
    <source>
        <strain evidence="1">CHS0354</strain>
        <tissue evidence="1">Mantle</tissue>
    </source>
</reference>
<name>A0AAE0W3L6_9BIVA</name>
<accession>A0AAE0W3L6</accession>
<gene>
    <name evidence="1" type="ORF">CHS0354_022421</name>
</gene>
<evidence type="ECO:0000313" key="2">
    <source>
        <dbReference type="Proteomes" id="UP001195483"/>
    </source>
</evidence>
<proteinExistence type="predicted"/>
<reference evidence="1" key="1">
    <citation type="journal article" date="2021" name="Genome Biol. Evol.">
        <title>A High-Quality Reference Genome for a Parasitic Bivalve with Doubly Uniparental Inheritance (Bivalvia: Unionida).</title>
        <authorList>
            <person name="Smith C.H."/>
        </authorList>
    </citation>
    <scope>NUCLEOTIDE SEQUENCE</scope>
    <source>
        <strain evidence="1">CHS0354</strain>
    </source>
</reference>
<sequence>MPNCAPGSPETHKKDYFQDCLRKDYDFQGLLLWVRTRGETCITTSPHASRGHGLVRILKRYLSLRLAWRHSDLF</sequence>
<dbReference type="Proteomes" id="UP001195483">
    <property type="component" value="Unassembled WGS sequence"/>
</dbReference>
<organism evidence="1 2">
    <name type="scientific">Potamilus streckersoni</name>
    <dbReference type="NCBI Taxonomy" id="2493646"/>
    <lineage>
        <taxon>Eukaryota</taxon>
        <taxon>Metazoa</taxon>
        <taxon>Spiralia</taxon>
        <taxon>Lophotrochozoa</taxon>
        <taxon>Mollusca</taxon>
        <taxon>Bivalvia</taxon>
        <taxon>Autobranchia</taxon>
        <taxon>Heteroconchia</taxon>
        <taxon>Palaeoheterodonta</taxon>
        <taxon>Unionida</taxon>
        <taxon>Unionoidea</taxon>
        <taxon>Unionidae</taxon>
        <taxon>Ambleminae</taxon>
        <taxon>Lampsilini</taxon>
        <taxon>Potamilus</taxon>
    </lineage>
</organism>
<reference evidence="1" key="2">
    <citation type="journal article" date="2021" name="Genome Biol. Evol.">
        <title>Developing a high-quality reference genome for a parasitic bivalve with doubly uniparental inheritance (Bivalvia: Unionida).</title>
        <authorList>
            <person name="Smith C.H."/>
        </authorList>
    </citation>
    <scope>NUCLEOTIDE SEQUENCE</scope>
    <source>
        <strain evidence="1">CHS0354</strain>
        <tissue evidence="1">Mantle</tissue>
    </source>
</reference>
<comment type="caution">
    <text evidence="1">The sequence shown here is derived from an EMBL/GenBank/DDBJ whole genome shotgun (WGS) entry which is preliminary data.</text>
</comment>
<dbReference type="AlphaFoldDB" id="A0AAE0W3L6"/>
<protein>
    <submittedName>
        <fullName evidence="1">Uncharacterized protein</fullName>
    </submittedName>
</protein>
<evidence type="ECO:0000313" key="1">
    <source>
        <dbReference type="EMBL" id="KAK3599849.1"/>
    </source>
</evidence>
<keyword evidence="2" id="KW-1185">Reference proteome</keyword>
<dbReference type="EMBL" id="JAEAOA010001358">
    <property type="protein sequence ID" value="KAK3599849.1"/>
    <property type="molecule type" value="Genomic_DNA"/>
</dbReference>